<evidence type="ECO:0000256" key="4">
    <source>
        <dbReference type="ARBA" id="ARBA00039658"/>
    </source>
</evidence>
<dbReference type="GO" id="GO:0004190">
    <property type="term" value="F:aspartic-type endopeptidase activity"/>
    <property type="evidence" value="ECO:0007669"/>
    <property type="project" value="InterPro"/>
</dbReference>
<dbReference type="GO" id="GO:0003676">
    <property type="term" value="F:nucleic acid binding"/>
    <property type="evidence" value="ECO:0007669"/>
    <property type="project" value="InterPro"/>
</dbReference>
<dbReference type="Gene3D" id="1.10.340.70">
    <property type="match status" value="1"/>
</dbReference>
<dbReference type="PANTHER" id="PTHR37984">
    <property type="entry name" value="PROTEIN CBG26694"/>
    <property type="match status" value="1"/>
</dbReference>
<feature type="domain" description="Integrase zinc-binding" evidence="6">
    <location>
        <begin position="221"/>
        <end position="278"/>
    </location>
</feature>
<protein>
    <recommendedName>
        <fullName evidence="4">Gypsy retrotransposon integrase-like protein 1</fullName>
    </recommendedName>
</protein>
<evidence type="ECO:0000256" key="3">
    <source>
        <dbReference type="ARBA" id="ARBA00022918"/>
    </source>
</evidence>
<dbReference type="PANTHER" id="PTHR37984:SF15">
    <property type="entry name" value="INTEGRASE CATALYTIC DOMAIN-CONTAINING PROTEIN"/>
    <property type="match status" value="1"/>
</dbReference>
<evidence type="ECO:0000259" key="6">
    <source>
        <dbReference type="Pfam" id="PF17921"/>
    </source>
</evidence>
<evidence type="ECO:0000256" key="5">
    <source>
        <dbReference type="SAM" id="MobiDB-lite"/>
    </source>
</evidence>
<proteinExistence type="predicted"/>
<dbReference type="SUPFAM" id="SSF53098">
    <property type="entry name" value="Ribonuclease H-like"/>
    <property type="match status" value="1"/>
</dbReference>
<keyword evidence="2" id="KW-0548">Nucleotidyltransferase</keyword>
<dbReference type="FunFam" id="1.10.340.70:FF:000001">
    <property type="entry name" value="Retrovirus-related Pol polyprotein from transposon gypsy-like Protein"/>
    <property type="match status" value="1"/>
</dbReference>
<dbReference type="InterPro" id="IPR054465">
    <property type="entry name" value="Integrase_p58-like_C"/>
</dbReference>
<dbReference type="Pfam" id="PF22938">
    <property type="entry name" value="Integrase_p58_C"/>
    <property type="match status" value="1"/>
</dbReference>
<comment type="caution">
    <text evidence="8">The sequence shown here is derived from an EMBL/GenBank/DDBJ whole genome shotgun (WGS) entry which is preliminary data.</text>
</comment>
<evidence type="ECO:0000259" key="7">
    <source>
        <dbReference type="Pfam" id="PF22938"/>
    </source>
</evidence>
<dbReference type="CDD" id="cd00303">
    <property type="entry name" value="retropepsin_like"/>
    <property type="match status" value="1"/>
</dbReference>
<evidence type="ECO:0000256" key="1">
    <source>
        <dbReference type="ARBA" id="ARBA00022679"/>
    </source>
</evidence>
<dbReference type="InterPro" id="IPR050951">
    <property type="entry name" value="Retrovirus_Pol_polyprotein"/>
</dbReference>
<dbReference type="InterPro" id="IPR041588">
    <property type="entry name" value="Integrase_H2C2"/>
</dbReference>
<reference evidence="8" key="1">
    <citation type="submission" date="2020-08" db="EMBL/GenBank/DDBJ databases">
        <title>Chromosome-level assembly of Southern catfish (Silurus meridionalis) provides insights into visual adaptation to the nocturnal and benthic lifestyles.</title>
        <authorList>
            <person name="Zhang Y."/>
            <person name="Wang D."/>
            <person name="Peng Z."/>
        </authorList>
    </citation>
    <scope>NUCLEOTIDE SEQUENCE</scope>
    <source>
        <strain evidence="8">SWU-2019-XX</strain>
        <tissue evidence="8">Muscle</tissue>
    </source>
</reference>
<dbReference type="InterPro" id="IPR021109">
    <property type="entry name" value="Peptidase_aspartic_dom_sf"/>
</dbReference>
<keyword evidence="9" id="KW-1185">Reference proteome</keyword>
<dbReference type="InterPro" id="IPR012337">
    <property type="entry name" value="RNaseH-like_sf"/>
</dbReference>
<dbReference type="GO" id="GO:0003964">
    <property type="term" value="F:RNA-directed DNA polymerase activity"/>
    <property type="evidence" value="ECO:0007669"/>
    <property type="project" value="UniProtKB-KW"/>
</dbReference>
<evidence type="ECO:0000313" key="8">
    <source>
        <dbReference type="EMBL" id="KAF7706759.1"/>
    </source>
</evidence>
<dbReference type="Proteomes" id="UP000606274">
    <property type="component" value="Unassembled WGS sequence"/>
</dbReference>
<dbReference type="Pfam" id="PF17921">
    <property type="entry name" value="Integrase_H2C2"/>
    <property type="match status" value="1"/>
</dbReference>
<evidence type="ECO:0000313" key="9">
    <source>
        <dbReference type="Proteomes" id="UP000606274"/>
    </source>
</evidence>
<dbReference type="InterPro" id="IPR036397">
    <property type="entry name" value="RNaseH_sf"/>
</dbReference>
<sequence>TQPRSPTLSVKLDGRITEALLDSGSNVTLARPSVIARGTKRMGSIPVACVHGDVHEVPTVRVRVANGGGEWPLVIGLVPNLPVPLLLGRDWPGFQRQQAIARRTSRRGGDRKLLRRSGKRTHTALMAHEQETQDTGAEGESGVDGDNPLFNVCHQASREGNFGLEQRKDDSLKYCWNQVVQVGGDNGQPLPHLYFTVKNGLLYYHMERRGRVGDCDLLVLPKTKTGSVMHLAHTHPLGGHLGPRNTLEKIRDRFHWTGMEAEVRRFCQGCPTCQHTSPTKPPPAPLIPLPIIRVKHVRTSVYHPQTDGLGERFNQTLKRMLRRVEHMEQAQAEHRRVYNRPAQQREFNPGDRVLLLVPTSTCKFLARWQGPFTVLEKVGPVNYRLQQPGKRKDIQLYHVNLLKKWVGTNPVVSALCISPTDPLEWALVGRGGANAGATAEPDRTGGPVFGCVLCDSWYDPPGAARN</sequence>
<dbReference type="SUPFAM" id="SSF50630">
    <property type="entry name" value="Acid proteases"/>
    <property type="match status" value="1"/>
</dbReference>
<keyword evidence="1" id="KW-0808">Transferase</keyword>
<organism evidence="8 9">
    <name type="scientific">Silurus meridionalis</name>
    <name type="common">Southern catfish</name>
    <name type="synonym">Silurus soldatovi meridionalis</name>
    <dbReference type="NCBI Taxonomy" id="175797"/>
    <lineage>
        <taxon>Eukaryota</taxon>
        <taxon>Metazoa</taxon>
        <taxon>Chordata</taxon>
        <taxon>Craniata</taxon>
        <taxon>Vertebrata</taxon>
        <taxon>Euteleostomi</taxon>
        <taxon>Actinopterygii</taxon>
        <taxon>Neopterygii</taxon>
        <taxon>Teleostei</taxon>
        <taxon>Ostariophysi</taxon>
        <taxon>Siluriformes</taxon>
        <taxon>Siluridae</taxon>
        <taxon>Silurus</taxon>
    </lineage>
</organism>
<feature type="domain" description="Integrase p58-like C-terminal" evidence="7">
    <location>
        <begin position="370"/>
        <end position="404"/>
    </location>
</feature>
<feature type="non-terminal residue" evidence="8">
    <location>
        <position position="1"/>
    </location>
</feature>
<accession>A0A8T0BI40</accession>
<keyword evidence="3" id="KW-0695">RNA-directed DNA polymerase</keyword>
<dbReference type="Gene3D" id="3.30.420.10">
    <property type="entry name" value="Ribonuclease H-like superfamily/Ribonuclease H"/>
    <property type="match status" value="1"/>
</dbReference>
<dbReference type="PROSITE" id="PS00141">
    <property type="entry name" value="ASP_PROTEASE"/>
    <property type="match status" value="1"/>
</dbReference>
<dbReference type="InterPro" id="IPR001969">
    <property type="entry name" value="Aspartic_peptidase_AS"/>
</dbReference>
<dbReference type="Gene3D" id="2.40.70.10">
    <property type="entry name" value="Acid Proteases"/>
    <property type="match status" value="1"/>
</dbReference>
<evidence type="ECO:0000256" key="2">
    <source>
        <dbReference type="ARBA" id="ARBA00022695"/>
    </source>
</evidence>
<dbReference type="GO" id="GO:0006508">
    <property type="term" value="P:proteolysis"/>
    <property type="evidence" value="ECO:0007669"/>
    <property type="project" value="InterPro"/>
</dbReference>
<feature type="region of interest" description="Disordered" evidence="5">
    <location>
        <begin position="102"/>
        <end position="141"/>
    </location>
</feature>
<gene>
    <name evidence="8" type="ORF">HF521_020013</name>
</gene>
<name>A0A8T0BI40_SILME</name>
<feature type="compositionally biased region" description="Basic residues" evidence="5">
    <location>
        <begin position="113"/>
        <end position="122"/>
    </location>
</feature>
<dbReference type="EMBL" id="JABFDY010000006">
    <property type="protein sequence ID" value="KAF7706759.1"/>
    <property type="molecule type" value="Genomic_DNA"/>
</dbReference>
<dbReference type="AlphaFoldDB" id="A0A8T0BI40"/>